<keyword evidence="1" id="KW-0067">ATP-binding</keyword>
<dbReference type="Pfam" id="PF03702">
    <property type="entry name" value="AnmK"/>
    <property type="match status" value="1"/>
</dbReference>
<dbReference type="EMBL" id="JACETM010000019">
    <property type="protein sequence ID" value="MBA4724081.1"/>
    <property type="molecule type" value="Genomic_DNA"/>
</dbReference>
<comment type="caution">
    <text evidence="2">The sequence shown here is derived from an EMBL/GenBank/DDBJ whole genome shotgun (WGS) entry which is preliminary data.</text>
</comment>
<comment type="function">
    <text evidence="1">Catalyzes the specific phosphorylation of 1,6-anhydro-N-acetylmuramic acid (anhMurNAc) with the simultaneous cleavage of the 1,6-anhydro ring, generating MurNAc-6-P. Is required for the utilization of anhMurNAc either imported from the medium or derived from its own cell wall murein, and thus plays a role in cell wall recycling.</text>
</comment>
<proteinExistence type="inferred from homology"/>
<keyword evidence="1" id="KW-0119">Carbohydrate metabolism</keyword>
<reference evidence="2 3" key="1">
    <citation type="submission" date="2020-06" db="EMBL/GenBank/DDBJ databases">
        <title>Dysbiosis in marine aquaculture revealed through microbiome analysis: reverse ecology for environmental sustainability.</title>
        <authorList>
            <person name="Haro-Moreno J.M."/>
            <person name="Coutinho F.H."/>
            <person name="Zaragoza-Solas A."/>
            <person name="Picazo A."/>
            <person name="Almagro-Moreno S."/>
            <person name="Lopez-Perez M."/>
        </authorList>
    </citation>
    <scope>NUCLEOTIDE SEQUENCE [LARGE SCALE GENOMIC DNA]</scope>
    <source>
        <strain evidence="2">MCMED-G42</strain>
    </source>
</reference>
<dbReference type="UniPathway" id="UPA00343"/>
<dbReference type="GO" id="GO:0016301">
    <property type="term" value="F:kinase activity"/>
    <property type="evidence" value="ECO:0007669"/>
    <property type="project" value="UniProtKB-KW"/>
</dbReference>
<dbReference type="Gene3D" id="3.30.420.40">
    <property type="match status" value="2"/>
</dbReference>
<dbReference type="EC" id="2.7.1.170" evidence="1"/>
<comment type="pathway">
    <text evidence="1">Amino-sugar metabolism; 1,6-anhydro-N-acetylmuramate degradation.</text>
</comment>
<accession>A0A838YRX0</accession>
<dbReference type="HAMAP" id="MF_01270">
    <property type="entry name" value="AnhMurNAc_kinase"/>
    <property type="match status" value="1"/>
</dbReference>
<gene>
    <name evidence="1" type="primary">anmK</name>
    <name evidence="2" type="ORF">H2021_02570</name>
</gene>
<dbReference type="GO" id="GO:0009254">
    <property type="term" value="P:peptidoglycan turnover"/>
    <property type="evidence" value="ECO:0007669"/>
    <property type="project" value="UniProtKB-UniRule"/>
</dbReference>
<dbReference type="GO" id="GO:0006040">
    <property type="term" value="P:amino sugar metabolic process"/>
    <property type="evidence" value="ECO:0007669"/>
    <property type="project" value="InterPro"/>
</dbReference>
<keyword evidence="1 2" id="KW-0418">Kinase</keyword>
<dbReference type="GO" id="GO:0097175">
    <property type="term" value="P:1,6-anhydro-N-acetyl-beta-muramic acid catabolic process"/>
    <property type="evidence" value="ECO:0007669"/>
    <property type="project" value="UniProtKB-UniRule"/>
</dbReference>
<organism evidence="2 3">
    <name type="scientific">SAR86 cluster bacterium</name>
    <dbReference type="NCBI Taxonomy" id="2030880"/>
    <lineage>
        <taxon>Bacteria</taxon>
        <taxon>Pseudomonadati</taxon>
        <taxon>Pseudomonadota</taxon>
        <taxon>Gammaproteobacteria</taxon>
        <taxon>SAR86 cluster</taxon>
    </lineage>
</organism>
<dbReference type="InterPro" id="IPR005338">
    <property type="entry name" value="Anhydro_N_Ac-Mur_kinase"/>
</dbReference>
<keyword evidence="1" id="KW-0808">Transferase</keyword>
<dbReference type="Proteomes" id="UP000585327">
    <property type="component" value="Unassembled WGS sequence"/>
</dbReference>
<dbReference type="PANTHER" id="PTHR30605">
    <property type="entry name" value="ANHYDRO-N-ACETYLMURAMIC ACID KINASE"/>
    <property type="match status" value="1"/>
</dbReference>
<dbReference type="AlphaFoldDB" id="A0A838YRX0"/>
<evidence type="ECO:0000313" key="2">
    <source>
        <dbReference type="EMBL" id="MBA4724081.1"/>
    </source>
</evidence>
<dbReference type="SUPFAM" id="SSF53067">
    <property type="entry name" value="Actin-like ATPase domain"/>
    <property type="match status" value="1"/>
</dbReference>
<dbReference type="GO" id="GO:0016773">
    <property type="term" value="F:phosphotransferase activity, alcohol group as acceptor"/>
    <property type="evidence" value="ECO:0007669"/>
    <property type="project" value="UniProtKB-UniRule"/>
</dbReference>
<evidence type="ECO:0000313" key="3">
    <source>
        <dbReference type="Proteomes" id="UP000585327"/>
    </source>
</evidence>
<feature type="binding site" evidence="1">
    <location>
        <begin position="12"/>
        <end position="19"/>
    </location>
    <ligand>
        <name>ATP</name>
        <dbReference type="ChEBI" id="CHEBI:30616"/>
    </ligand>
</feature>
<evidence type="ECO:0000256" key="1">
    <source>
        <dbReference type="HAMAP-Rule" id="MF_01270"/>
    </source>
</evidence>
<comment type="catalytic activity">
    <reaction evidence="1">
        <text>1,6-anhydro-N-acetyl-beta-muramate + ATP + H2O = N-acetyl-D-muramate 6-phosphate + ADP + H(+)</text>
        <dbReference type="Rhea" id="RHEA:24952"/>
        <dbReference type="ChEBI" id="CHEBI:15377"/>
        <dbReference type="ChEBI" id="CHEBI:15378"/>
        <dbReference type="ChEBI" id="CHEBI:30616"/>
        <dbReference type="ChEBI" id="CHEBI:58690"/>
        <dbReference type="ChEBI" id="CHEBI:58722"/>
        <dbReference type="ChEBI" id="CHEBI:456216"/>
        <dbReference type="EC" id="2.7.1.170"/>
    </reaction>
</comment>
<protein>
    <recommendedName>
        <fullName evidence="1">Anhydro-N-acetylmuramic acid kinase</fullName>
        <ecNumber evidence="1">2.7.1.170</ecNumber>
    </recommendedName>
    <alternativeName>
        <fullName evidence="1">AnhMurNAc kinase</fullName>
    </alternativeName>
</protein>
<comment type="pathway">
    <text evidence="1">Cell wall biogenesis; peptidoglycan recycling.</text>
</comment>
<comment type="similarity">
    <text evidence="1">Belongs to the anhydro-N-acetylmuramic acid kinase family.</text>
</comment>
<dbReference type="PROSITE" id="PS51257">
    <property type="entry name" value="PROKAR_LIPOPROTEIN"/>
    <property type="match status" value="1"/>
</dbReference>
<dbReference type="UniPathway" id="UPA00544"/>
<keyword evidence="1" id="KW-0547">Nucleotide-binding</keyword>
<name>A0A838YRX0_9GAMM</name>
<dbReference type="PANTHER" id="PTHR30605:SF0">
    <property type="entry name" value="ANHYDRO-N-ACETYLMURAMIC ACID KINASE"/>
    <property type="match status" value="1"/>
</dbReference>
<dbReference type="InterPro" id="IPR043129">
    <property type="entry name" value="ATPase_NBD"/>
</dbReference>
<sequence length="364" mass="39545">MTKSIYIGAMTGTSCDAIDISFITVNKSIKLKFFHSAKIPKKIQTEIKDLIAANEISLSNLGRLNKEIGEMYTKAIDKAILLSGISIKDIAGIAISGQTVRHEMIKGRGFSLQLGDPSIIAAKINVPVVDSLRGMHIAAGGQGAPLVPEFHNNIFYKRNTKRLILNIGGISNFTYLKNKSEFFGSDAGPGNALLDLYCQKKLDMPFDRNGTIASKGQVIPDELEKLISLDFFKSSFPKSTGKELFNIDLLSKNLLSSSPKDALATLTELTAKSVQLAIDNINLDPKEIVACGGGVKNKFLMQRISELTSLNAFTTADEGLDPQAIESMAFAWFGYRRIKNIPSIVPTGKNISTKALLGSITKIK</sequence>
<dbReference type="GO" id="GO:0005524">
    <property type="term" value="F:ATP binding"/>
    <property type="evidence" value="ECO:0007669"/>
    <property type="project" value="UniProtKB-UniRule"/>
</dbReference>